<dbReference type="Gene3D" id="2.60.120.650">
    <property type="entry name" value="Cupin"/>
    <property type="match status" value="1"/>
</dbReference>
<keyword evidence="4 15" id="KW-0863">Zinc-finger</keyword>
<feature type="compositionally biased region" description="Basic and acidic residues" evidence="16">
    <location>
        <begin position="670"/>
        <end position="679"/>
    </location>
</feature>
<comment type="catalytic activity">
    <reaction evidence="13">
        <text>N(6),N(6)-dimethyl-L-lysyl(27)-[histone H3] + 2-oxoglutarate + O2 = N(6)-methyl-L-lysyl(27)-[histone H3] + formaldehyde + succinate + CO2</text>
        <dbReference type="Rhea" id="RHEA:60232"/>
        <dbReference type="Rhea" id="RHEA-COMP:15539"/>
        <dbReference type="Rhea" id="RHEA-COMP:15544"/>
        <dbReference type="ChEBI" id="CHEBI:15379"/>
        <dbReference type="ChEBI" id="CHEBI:16526"/>
        <dbReference type="ChEBI" id="CHEBI:16810"/>
        <dbReference type="ChEBI" id="CHEBI:16842"/>
        <dbReference type="ChEBI" id="CHEBI:30031"/>
        <dbReference type="ChEBI" id="CHEBI:61929"/>
        <dbReference type="ChEBI" id="CHEBI:61976"/>
    </reaction>
    <physiologicalReaction direction="left-to-right" evidence="13">
        <dbReference type="Rhea" id="RHEA:60233"/>
    </physiologicalReaction>
</comment>
<feature type="region of interest" description="Disordered" evidence="16">
    <location>
        <begin position="646"/>
        <end position="679"/>
    </location>
</feature>
<dbReference type="InterPro" id="IPR013087">
    <property type="entry name" value="Znf_C2H2_type"/>
</dbReference>
<evidence type="ECO:0000256" key="9">
    <source>
        <dbReference type="ARBA" id="ARBA00023004"/>
    </source>
</evidence>
<evidence type="ECO:0000256" key="16">
    <source>
        <dbReference type="SAM" id="MobiDB-lite"/>
    </source>
</evidence>
<feature type="domain" description="JmjC" evidence="19">
    <location>
        <begin position="165"/>
        <end position="334"/>
    </location>
</feature>
<dbReference type="SUPFAM" id="SSF51197">
    <property type="entry name" value="Clavaminate synthase-like"/>
    <property type="match status" value="1"/>
</dbReference>
<evidence type="ECO:0000256" key="11">
    <source>
        <dbReference type="ARBA" id="ARBA00023163"/>
    </source>
</evidence>
<dbReference type="PROSITE" id="PS51183">
    <property type="entry name" value="JMJN"/>
    <property type="match status" value="1"/>
</dbReference>
<evidence type="ECO:0000256" key="8">
    <source>
        <dbReference type="ARBA" id="ARBA00023002"/>
    </source>
</evidence>
<sequence length="1208" mass="134368">MAAEASGGGNIEVSPWLKSMPVAPEYHPTLAEFQDPIAYIFKIEKEASKYGICKIVPPVPAASKKTVVANLNKSLLARASDPESETRVAEWEKYTLTEFEVKAKNFEKIYLKKYAKKGLNALEMETVYWNATVDKPFQVEYANDMPGSAFVAQKVCGKKNESTITVGETEWNMRRVSRENLSLLRFMKEEIPGVTSPMVYVAMIFSWFAWHVEDHDLHSLNYLHMGAGKTWYGVPREAAVAFEEVIREHGYGGEINPLVTFATLGEKTTVMSPEVLLSAGVPCCRLVQNAGEFVVTFPRAYHSGFSHGFNCGEAANIATPEWLRVPKSIAMEPRSSRLKDRKKGEGEMLIKELFLQDMMQNNDMLHILGKGSSIVLLPQNSLSHAIYSNTSSGFQSAAKSRLFPSLCSPDLELKTASYDAGDEFLLDRKQGIKQPRGHAVNRKSISSLCSSSEVPSMAPQIDSEIKRASQHEQGLFSCVTCGILCFACAAIVQPTEAAAHYLMSADCSKFSYWGTGDDGHNHIIHAKSPNTNLGSGLVLRKKHGPSDVPISADQIRSVDGESVGMVSNSKAHKEPSSLGLLALAYGNSSDSEEEETEADLPVEGCGTTKCNDGDPQSSNCSDEFPTDNCTVVESNSFTHRFRHQMKSQHDTSNSLTHKTEATVSTGLTPLEDKNTPFPARSDEDSYRLHVFCLQHALQVEKRLSQIGGAHVFLVCHPDFPKLESQAKKVAEELESDCLWSEISFREATEEDEEIMRLALESENAIHGNGDWAVKMGINLFFSANLSRSPLYSKQMHFNFVMYNAFGRSSPIDSSAALDELEGKCDSQEQEEESDFAAWIKPNLKSERLSQSSQAAGVASAICKTSRKRKSNAENSSHVKEKSLEAGKMDEPSIGFPLSSCDKVIKRKRGSRRLKEENPESEDLDEASEEIQLSNSCNQIKKRRGTKQLKKDTFEADENLDASSEDFPLSNSWKQIKSKRGARQTNKETPEPLKSKKRSKQRANSLLDEDELEGGPSTRLRKRTTKACKASGPRSTNAKPVLKKQQKDTKTKKAPPVKVPSKAKIKDEEAEYACDMEGCTMSFGSKQELALHKKNICPVKGCGKKFFSHKYLVQHRRVHMDDRPLKCPWKGCKMTFKWAWARTEHIRVHTGARPYVCTEAGCGQTFRFVSDFQSQAQDRAFSKESQRINVRGCIVNMADKHVGLTARKM</sequence>
<evidence type="ECO:0000259" key="17">
    <source>
        <dbReference type="PROSITE" id="PS50157"/>
    </source>
</evidence>
<evidence type="ECO:0000256" key="13">
    <source>
        <dbReference type="ARBA" id="ARBA00050682"/>
    </source>
</evidence>
<dbReference type="FunFam" id="3.30.160.60:FF:000747">
    <property type="entry name" value="Probable lysine-specific demethylase ELF6"/>
    <property type="match status" value="1"/>
</dbReference>
<feature type="compositionally biased region" description="Basic and acidic residues" evidence="16">
    <location>
        <begin position="984"/>
        <end position="993"/>
    </location>
</feature>
<evidence type="ECO:0000256" key="1">
    <source>
        <dbReference type="ARBA" id="ARBA00009711"/>
    </source>
</evidence>
<evidence type="ECO:0000259" key="19">
    <source>
        <dbReference type="PROSITE" id="PS51184"/>
    </source>
</evidence>
<dbReference type="SMART" id="SM00355">
    <property type="entry name" value="ZnF_C2H2"/>
    <property type="match status" value="3"/>
</dbReference>
<dbReference type="GO" id="GO:0040029">
    <property type="term" value="P:epigenetic regulation of gene expression"/>
    <property type="evidence" value="ECO:0007669"/>
    <property type="project" value="UniProtKB-ARBA"/>
</dbReference>
<dbReference type="InterPro" id="IPR003349">
    <property type="entry name" value="JmjN"/>
</dbReference>
<reference evidence="20" key="1">
    <citation type="submission" date="2020-06" db="EMBL/GenBank/DDBJ databases">
        <authorList>
            <person name="Li T."/>
            <person name="Hu X."/>
            <person name="Zhang T."/>
            <person name="Song X."/>
            <person name="Zhang H."/>
            <person name="Dai N."/>
            <person name="Sheng W."/>
            <person name="Hou X."/>
            <person name="Wei L."/>
        </authorList>
    </citation>
    <scope>NUCLEOTIDE SEQUENCE</scope>
    <source>
        <strain evidence="20">KEN8</strain>
        <tissue evidence="20">Leaf</tissue>
    </source>
</reference>
<keyword evidence="6" id="KW-0156">Chromatin regulator</keyword>
<evidence type="ECO:0000256" key="4">
    <source>
        <dbReference type="ARBA" id="ARBA00022771"/>
    </source>
</evidence>
<feature type="region of interest" description="Disordered" evidence="16">
    <location>
        <begin position="864"/>
        <end position="896"/>
    </location>
</feature>
<evidence type="ECO:0000256" key="2">
    <source>
        <dbReference type="ARBA" id="ARBA00022723"/>
    </source>
</evidence>
<dbReference type="InterPro" id="IPR003347">
    <property type="entry name" value="JmjC_dom"/>
</dbReference>
<dbReference type="EMBL" id="JACGWM010000011">
    <property type="protein sequence ID" value="KAL0342411.1"/>
    <property type="molecule type" value="Genomic_DNA"/>
</dbReference>
<dbReference type="GO" id="GO:2000028">
    <property type="term" value="P:regulation of photoperiodism, flowering"/>
    <property type="evidence" value="ECO:0007669"/>
    <property type="project" value="UniProtKB-ARBA"/>
</dbReference>
<dbReference type="GO" id="GO:0009826">
    <property type="term" value="P:unidimensional cell growth"/>
    <property type="evidence" value="ECO:0007669"/>
    <property type="project" value="UniProtKB-ARBA"/>
</dbReference>
<comment type="caution">
    <text evidence="20">The sequence shown here is derived from an EMBL/GenBank/DDBJ whole genome shotgun (WGS) entry which is preliminary data.</text>
</comment>
<dbReference type="GO" id="GO:0010628">
    <property type="term" value="P:positive regulation of gene expression"/>
    <property type="evidence" value="ECO:0007669"/>
    <property type="project" value="UniProtKB-ARBA"/>
</dbReference>
<keyword evidence="11" id="KW-0804">Transcription</keyword>
<organism evidence="20">
    <name type="scientific">Sesamum calycinum</name>
    <dbReference type="NCBI Taxonomy" id="2727403"/>
    <lineage>
        <taxon>Eukaryota</taxon>
        <taxon>Viridiplantae</taxon>
        <taxon>Streptophyta</taxon>
        <taxon>Embryophyta</taxon>
        <taxon>Tracheophyta</taxon>
        <taxon>Spermatophyta</taxon>
        <taxon>Magnoliopsida</taxon>
        <taxon>eudicotyledons</taxon>
        <taxon>Gunneridae</taxon>
        <taxon>Pentapetalae</taxon>
        <taxon>asterids</taxon>
        <taxon>lamiids</taxon>
        <taxon>Lamiales</taxon>
        <taxon>Pedaliaceae</taxon>
        <taxon>Sesamum</taxon>
    </lineage>
</organism>
<dbReference type="Gene3D" id="3.30.160.60">
    <property type="entry name" value="Classic Zinc Finger"/>
    <property type="match status" value="1"/>
</dbReference>
<keyword evidence="3" id="KW-0677">Repeat</keyword>
<gene>
    <name evidence="20" type="ORF">Scaly_1903700</name>
</gene>
<feature type="compositionally biased region" description="Acidic residues" evidence="16">
    <location>
        <begin position="954"/>
        <end position="963"/>
    </location>
</feature>
<accession>A0AAW2NIV9</accession>
<evidence type="ECO:0000256" key="7">
    <source>
        <dbReference type="ARBA" id="ARBA00022964"/>
    </source>
</evidence>
<dbReference type="GO" id="GO:0009741">
    <property type="term" value="P:response to brassinosteroid"/>
    <property type="evidence" value="ECO:0007669"/>
    <property type="project" value="UniProtKB-ARBA"/>
</dbReference>
<dbReference type="GO" id="GO:0000785">
    <property type="term" value="C:chromatin"/>
    <property type="evidence" value="ECO:0007669"/>
    <property type="project" value="TreeGrafter"/>
</dbReference>
<feature type="compositionally biased region" description="Basic and acidic residues" evidence="16">
    <location>
        <begin position="876"/>
        <end position="890"/>
    </location>
</feature>
<feature type="domain" description="JmjN" evidence="18">
    <location>
        <begin position="23"/>
        <end position="64"/>
    </location>
</feature>
<keyword evidence="2" id="KW-0479">Metal-binding</keyword>
<evidence type="ECO:0000256" key="6">
    <source>
        <dbReference type="ARBA" id="ARBA00022853"/>
    </source>
</evidence>
<comment type="similarity">
    <text evidence="1">Belongs to the JHDM3 histone demethylase family.</text>
</comment>
<feature type="compositionally biased region" description="Polar residues" evidence="16">
    <location>
        <begin position="650"/>
        <end position="667"/>
    </location>
</feature>
<comment type="catalytic activity">
    <reaction evidence="14">
        <text>N(6),N(6),N(6)-trimethyl-L-lysyl(27)-[histone H3] + 2-oxoglutarate + O2 = N(6),N(6)-dimethyl-L-lysyl(27)-[histone H3] + formaldehyde + succinate + CO2</text>
        <dbReference type="Rhea" id="RHEA:60228"/>
        <dbReference type="Rhea" id="RHEA-COMP:15535"/>
        <dbReference type="Rhea" id="RHEA-COMP:15539"/>
        <dbReference type="ChEBI" id="CHEBI:15379"/>
        <dbReference type="ChEBI" id="CHEBI:16526"/>
        <dbReference type="ChEBI" id="CHEBI:16810"/>
        <dbReference type="ChEBI" id="CHEBI:16842"/>
        <dbReference type="ChEBI" id="CHEBI:30031"/>
        <dbReference type="ChEBI" id="CHEBI:61961"/>
        <dbReference type="ChEBI" id="CHEBI:61976"/>
    </reaction>
    <physiologicalReaction direction="left-to-right" evidence="14">
        <dbReference type="Rhea" id="RHEA:60229"/>
    </physiologicalReaction>
</comment>
<protein>
    <submittedName>
        <fullName evidence="20">Lysine-specific demethylase REF6</fullName>
    </submittedName>
</protein>
<dbReference type="AlphaFoldDB" id="A0AAW2NIV9"/>
<feature type="domain" description="C2H2-type" evidence="17">
    <location>
        <begin position="1094"/>
        <end position="1123"/>
    </location>
</feature>
<dbReference type="SMART" id="SM00545">
    <property type="entry name" value="JmjN"/>
    <property type="match status" value="1"/>
</dbReference>
<feature type="compositionally biased region" description="Acidic residues" evidence="16">
    <location>
        <begin position="918"/>
        <end position="928"/>
    </location>
</feature>
<dbReference type="GO" id="GO:0008270">
    <property type="term" value="F:zinc ion binding"/>
    <property type="evidence" value="ECO:0007669"/>
    <property type="project" value="UniProtKB-KW"/>
</dbReference>
<dbReference type="GO" id="GO:0034647">
    <property type="term" value="F:histone H3K4me/H3K4me2/H3K4me3 demethylase activity"/>
    <property type="evidence" value="ECO:0007669"/>
    <property type="project" value="TreeGrafter"/>
</dbReference>
<dbReference type="PROSITE" id="PS00028">
    <property type="entry name" value="ZINC_FINGER_C2H2_1"/>
    <property type="match status" value="2"/>
</dbReference>
<dbReference type="GO" id="GO:0071558">
    <property type="term" value="F:histone H3K27me2/H3K27me3 demethylase activity"/>
    <property type="evidence" value="ECO:0007669"/>
    <property type="project" value="UniProtKB-ARBA"/>
</dbReference>
<dbReference type="PROSITE" id="PS50157">
    <property type="entry name" value="ZINC_FINGER_C2H2_2"/>
    <property type="match status" value="2"/>
</dbReference>
<evidence type="ECO:0000256" key="3">
    <source>
        <dbReference type="ARBA" id="ARBA00022737"/>
    </source>
</evidence>
<keyword evidence="5" id="KW-0862">Zinc</keyword>
<evidence type="ECO:0000256" key="15">
    <source>
        <dbReference type="PROSITE-ProRule" id="PRU00042"/>
    </source>
</evidence>
<feature type="domain" description="C2H2-type" evidence="17">
    <location>
        <begin position="1124"/>
        <end position="1153"/>
    </location>
</feature>
<dbReference type="Pfam" id="PF02373">
    <property type="entry name" value="JmjC"/>
    <property type="match status" value="1"/>
</dbReference>
<dbReference type="GO" id="GO:0005634">
    <property type="term" value="C:nucleus"/>
    <property type="evidence" value="ECO:0007669"/>
    <property type="project" value="TreeGrafter"/>
</dbReference>
<reference evidence="20" key="2">
    <citation type="journal article" date="2024" name="Plant">
        <title>Genomic evolution and insights into agronomic trait innovations of Sesamum species.</title>
        <authorList>
            <person name="Miao H."/>
            <person name="Wang L."/>
            <person name="Qu L."/>
            <person name="Liu H."/>
            <person name="Sun Y."/>
            <person name="Le M."/>
            <person name="Wang Q."/>
            <person name="Wei S."/>
            <person name="Zheng Y."/>
            <person name="Lin W."/>
            <person name="Duan Y."/>
            <person name="Cao H."/>
            <person name="Xiong S."/>
            <person name="Wang X."/>
            <person name="Wei L."/>
            <person name="Li C."/>
            <person name="Ma Q."/>
            <person name="Ju M."/>
            <person name="Zhao R."/>
            <person name="Li G."/>
            <person name="Mu C."/>
            <person name="Tian Q."/>
            <person name="Mei H."/>
            <person name="Zhang T."/>
            <person name="Gao T."/>
            <person name="Zhang H."/>
        </authorList>
    </citation>
    <scope>NUCLEOTIDE SEQUENCE</scope>
    <source>
        <strain evidence="20">KEN8</strain>
    </source>
</reference>
<dbReference type="PROSITE" id="PS51184">
    <property type="entry name" value="JMJC"/>
    <property type="match status" value="1"/>
</dbReference>
<name>A0AAW2NIV9_9LAMI</name>
<keyword evidence="7" id="KW-0223">Dioxygenase</keyword>
<keyword evidence="12" id="KW-0539">Nucleus</keyword>
<keyword evidence="9" id="KW-0408">Iron</keyword>
<evidence type="ECO:0000313" key="20">
    <source>
        <dbReference type="EMBL" id="KAL0342411.1"/>
    </source>
</evidence>
<evidence type="ECO:0000256" key="14">
    <source>
        <dbReference type="ARBA" id="ARBA00051751"/>
    </source>
</evidence>
<proteinExistence type="inferred from homology"/>
<evidence type="ECO:0000256" key="5">
    <source>
        <dbReference type="ARBA" id="ARBA00022833"/>
    </source>
</evidence>
<dbReference type="SMART" id="SM00558">
    <property type="entry name" value="JmjC"/>
    <property type="match status" value="1"/>
</dbReference>
<keyword evidence="10" id="KW-0805">Transcription regulation</keyword>
<dbReference type="Pfam" id="PF02375">
    <property type="entry name" value="JmjN"/>
    <property type="match status" value="1"/>
</dbReference>
<keyword evidence="8" id="KW-0560">Oxidoreductase</keyword>
<dbReference type="PANTHER" id="PTHR10694">
    <property type="entry name" value="LYSINE-SPECIFIC DEMETHYLASE"/>
    <property type="match status" value="1"/>
</dbReference>
<evidence type="ECO:0000259" key="18">
    <source>
        <dbReference type="PROSITE" id="PS51183"/>
    </source>
</evidence>
<evidence type="ECO:0000256" key="10">
    <source>
        <dbReference type="ARBA" id="ARBA00023015"/>
    </source>
</evidence>
<evidence type="ECO:0000256" key="12">
    <source>
        <dbReference type="ARBA" id="ARBA00023242"/>
    </source>
</evidence>
<dbReference type="SUPFAM" id="SSF57667">
    <property type="entry name" value="beta-beta-alpha zinc fingers"/>
    <property type="match status" value="1"/>
</dbReference>
<dbReference type="PANTHER" id="PTHR10694:SF38">
    <property type="entry name" value="LYSINE-SPECIFIC DEMETHYLASE REF6"/>
    <property type="match status" value="1"/>
</dbReference>
<feature type="region of interest" description="Disordered" evidence="16">
    <location>
        <begin position="908"/>
        <end position="1061"/>
    </location>
</feature>
<dbReference type="GO" id="GO:0048580">
    <property type="term" value="P:regulation of post-embryonic development"/>
    <property type="evidence" value="ECO:0007669"/>
    <property type="project" value="UniProtKB-ARBA"/>
</dbReference>
<dbReference type="InterPro" id="IPR036236">
    <property type="entry name" value="Znf_C2H2_sf"/>
</dbReference>